<keyword evidence="7" id="KW-1185">Reference proteome</keyword>
<evidence type="ECO:0000313" key="7">
    <source>
        <dbReference type="Proteomes" id="UP000727407"/>
    </source>
</evidence>
<reference evidence="6" key="1">
    <citation type="submission" date="2020-07" db="EMBL/GenBank/DDBJ databases">
        <title>Clarias magur genome sequencing, assembly and annotation.</title>
        <authorList>
            <person name="Kushwaha B."/>
            <person name="Kumar R."/>
            <person name="Das P."/>
            <person name="Joshi C.G."/>
            <person name="Kumar D."/>
            <person name="Nagpure N.S."/>
            <person name="Pandey M."/>
            <person name="Agarwal S."/>
            <person name="Srivastava S."/>
            <person name="Singh M."/>
            <person name="Sahoo L."/>
            <person name="Jayasankar P."/>
            <person name="Meher P.K."/>
            <person name="Koringa P.G."/>
            <person name="Iquebal M.A."/>
            <person name="Das S.P."/>
            <person name="Bit A."/>
            <person name="Patnaik S."/>
            <person name="Patel N."/>
            <person name="Shah T.M."/>
            <person name="Hinsu A."/>
            <person name="Jena J.K."/>
        </authorList>
    </citation>
    <scope>NUCLEOTIDE SEQUENCE</scope>
    <source>
        <strain evidence="6">CIFAMagur01</strain>
        <tissue evidence="6">Testis</tissue>
    </source>
</reference>
<keyword evidence="5" id="KW-0812">Transmembrane</keyword>
<comment type="caution">
    <text evidence="6">The sequence shown here is derived from an EMBL/GenBank/DDBJ whole genome shotgun (WGS) entry which is preliminary data.</text>
</comment>
<evidence type="ECO:0000256" key="2">
    <source>
        <dbReference type="ARBA" id="ARBA00022729"/>
    </source>
</evidence>
<proteinExistence type="predicted"/>
<dbReference type="PANTHER" id="PTHR12080:SF59">
    <property type="entry name" value="HEPATIC AND GLIAL CELL ADHESION MOLECULE"/>
    <property type="match status" value="1"/>
</dbReference>
<dbReference type="GO" id="GO:0005911">
    <property type="term" value="C:cell-cell junction"/>
    <property type="evidence" value="ECO:0007669"/>
    <property type="project" value="TreeGrafter"/>
</dbReference>
<dbReference type="Proteomes" id="UP000727407">
    <property type="component" value="Unassembled WGS sequence"/>
</dbReference>
<evidence type="ECO:0000256" key="5">
    <source>
        <dbReference type="SAM" id="Phobius"/>
    </source>
</evidence>
<dbReference type="InterPro" id="IPR013783">
    <property type="entry name" value="Ig-like_fold"/>
</dbReference>
<dbReference type="AlphaFoldDB" id="A0A8J4TYS0"/>
<keyword evidence="4" id="KW-0325">Glycoprotein</keyword>
<feature type="non-terminal residue" evidence="6">
    <location>
        <position position="279"/>
    </location>
</feature>
<organism evidence="6 7">
    <name type="scientific">Clarias magur</name>
    <name type="common">Asian catfish</name>
    <name type="synonym">Macropteronotus magur</name>
    <dbReference type="NCBI Taxonomy" id="1594786"/>
    <lineage>
        <taxon>Eukaryota</taxon>
        <taxon>Metazoa</taxon>
        <taxon>Chordata</taxon>
        <taxon>Craniata</taxon>
        <taxon>Vertebrata</taxon>
        <taxon>Euteleostomi</taxon>
        <taxon>Actinopterygii</taxon>
        <taxon>Neopterygii</taxon>
        <taxon>Teleostei</taxon>
        <taxon>Ostariophysi</taxon>
        <taxon>Siluriformes</taxon>
        <taxon>Clariidae</taxon>
        <taxon>Clarias</taxon>
    </lineage>
</organism>
<evidence type="ECO:0000256" key="4">
    <source>
        <dbReference type="ARBA" id="ARBA00023180"/>
    </source>
</evidence>
<name>A0A8J4TYS0_CLAMG</name>
<accession>A0A8J4TYS0</accession>
<dbReference type="GO" id="GO:0016020">
    <property type="term" value="C:membrane"/>
    <property type="evidence" value="ECO:0007669"/>
    <property type="project" value="UniProtKB-SubCell"/>
</dbReference>
<evidence type="ECO:0000256" key="1">
    <source>
        <dbReference type="ARBA" id="ARBA00004370"/>
    </source>
</evidence>
<keyword evidence="2" id="KW-0732">Signal</keyword>
<sequence length="279" mass="30636">VCVALVGTKSVTLYKATGSYLDLTVNYSKDDLSSVEWLFNGERFAEYSKSQAYSFRELQFTGRLKENTDQVGVTVQDLQLQDLGEFTVVIDGVQGQHPTEEFIVYIQSPITSVQIEKKWKVFTNSCDVDVKCAALGAESVSYQWSGYKNMSGAQLQFSLSTEEEDVALNCNASNNVSSIIATETLSCSTDKLDTGKLSSLMWIAIAGGTSAFLLFAIIAAISYWWRFCKGASVAECTATTVYADINNGATANRDRRADSVTNGMSVYETVDDQRMNPET</sequence>
<dbReference type="OrthoDB" id="9835793at2759"/>
<dbReference type="Gene3D" id="2.60.40.10">
    <property type="entry name" value="Immunoglobulins"/>
    <property type="match status" value="2"/>
</dbReference>
<gene>
    <name evidence="6" type="ORF">DAT39_009295</name>
</gene>
<comment type="subcellular location">
    <subcellularLocation>
        <location evidence="1">Membrane</location>
    </subcellularLocation>
</comment>
<evidence type="ECO:0000256" key="3">
    <source>
        <dbReference type="ARBA" id="ARBA00023136"/>
    </source>
</evidence>
<keyword evidence="5" id="KW-1133">Transmembrane helix</keyword>
<keyword evidence="3 5" id="KW-0472">Membrane</keyword>
<protein>
    <submittedName>
        <fullName evidence="6">SLAM family member 8-like</fullName>
    </submittedName>
</protein>
<dbReference type="EMBL" id="QNUK01000122">
    <property type="protein sequence ID" value="KAF5900979.1"/>
    <property type="molecule type" value="Genomic_DNA"/>
</dbReference>
<feature type="transmembrane region" description="Helical" evidence="5">
    <location>
        <begin position="200"/>
        <end position="225"/>
    </location>
</feature>
<feature type="non-terminal residue" evidence="6">
    <location>
        <position position="1"/>
    </location>
</feature>
<dbReference type="PANTHER" id="PTHR12080">
    <property type="entry name" value="SIGNALING LYMPHOCYTIC ACTIVATION MOLECULE"/>
    <property type="match status" value="1"/>
</dbReference>
<dbReference type="InterPro" id="IPR015631">
    <property type="entry name" value="CD2/SLAM_rcpt"/>
</dbReference>
<evidence type="ECO:0000313" key="6">
    <source>
        <dbReference type="EMBL" id="KAF5900979.1"/>
    </source>
</evidence>